<keyword evidence="1" id="KW-1133">Transmembrane helix</keyword>
<protein>
    <submittedName>
        <fullName evidence="2">ABC-2 transporter permease</fullName>
    </submittedName>
</protein>
<dbReference type="InterPro" id="IPR025699">
    <property type="entry name" value="ABC2_memb-like"/>
</dbReference>
<comment type="caution">
    <text evidence="2">The sequence shown here is derived from an EMBL/GenBank/DDBJ whole genome shotgun (WGS) entry which is preliminary data.</text>
</comment>
<dbReference type="EMBL" id="JAHLPM010000021">
    <property type="protein sequence ID" value="MBU5439936.1"/>
    <property type="molecule type" value="Genomic_DNA"/>
</dbReference>
<feature type="transmembrane region" description="Helical" evidence="1">
    <location>
        <begin position="12"/>
        <end position="33"/>
    </location>
</feature>
<dbReference type="RefSeq" id="WP_216521826.1">
    <property type="nucleotide sequence ID" value="NZ_JAHLPM010000021.1"/>
</dbReference>
<dbReference type="PANTHER" id="PTHR41309">
    <property type="entry name" value="MEMBRANE PROTEIN-RELATED"/>
    <property type="match status" value="1"/>
</dbReference>
<keyword evidence="1" id="KW-0472">Membrane</keyword>
<evidence type="ECO:0000313" key="2">
    <source>
        <dbReference type="EMBL" id="MBU5439936.1"/>
    </source>
</evidence>
<proteinExistence type="predicted"/>
<feature type="transmembrane region" description="Helical" evidence="1">
    <location>
        <begin position="39"/>
        <end position="60"/>
    </location>
</feature>
<keyword evidence="3" id="KW-1185">Reference proteome</keyword>
<sequence length="212" mass="24630">MLGLIKRDLNLMFSNKQNIFFLVLYVPFFLFMIDTKSMPHLYLVILVTYTHMLTIIPFSYDITYKTHLMFQSLPIKRRDIVIYKYLSIFIYFIFAVVYVGVYMWIINLIGFKNVDYFNVSMIKIALPLVMVSLSITIPAYFRLSPKIAQIFNIFIYILLFNILSININSIVNVGTGPILSIFKGINPIFIALGVFVLSIILSIKLYETKDLA</sequence>
<dbReference type="Pfam" id="PF13346">
    <property type="entry name" value="ABC2_membrane_5"/>
    <property type="match status" value="1"/>
</dbReference>
<feature type="transmembrane region" description="Helical" evidence="1">
    <location>
        <begin position="185"/>
        <end position="206"/>
    </location>
</feature>
<accession>A0ABS6EAI8</accession>
<gene>
    <name evidence="2" type="ORF">KQI42_18155</name>
</gene>
<organism evidence="2 3">
    <name type="scientific">Tissierella simiarum</name>
    <dbReference type="NCBI Taxonomy" id="2841534"/>
    <lineage>
        <taxon>Bacteria</taxon>
        <taxon>Bacillati</taxon>
        <taxon>Bacillota</taxon>
        <taxon>Tissierellia</taxon>
        <taxon>Tissierellales</taxon>
        <taxon>Tissierellaceae</taxon>
        <taxon>Tissierella</taxon>
    </lineage>
</organism>
<reference evidence="2 3" key="1">
    <citation type="submission" date="2021-06" db="EMBL/GenBank/DDBJ databases">
        <authorList>
            <person name="Sun Q."/>
            <person name="Li D."/>
        </authorList>
    </citation>
    <scope>NUCLEOTIDE SEQUENCE [LARGE SCALE GENOMIC DNA]</scope>
    <source>
        <strain evidence="2 3">MSJ-40</strain>
    </source>
</reference>
<evidence type="ECO:0000256" key="1">
    <source>
        <dbReference type="SAM" id="Phobius"/>
    </source>
</evidence>
<feature type="transmembrane region" description="Helical" evidence="1">
    <location>
        <begin position="117"/>
        <end position="141"/>
    </location>
</feature>
<feature type="transmembrane region" description="Helical" evidence="1">
    <location>
        <begin position="81"/>
        <end position="105"/>
    </location>
</feature>
<dbReference type="Proteomes" id="UP000749471">
    <property type="component" value="Unassembled WGS sequence"/>
</dbReference>
<keyword evidence="1" id="KW-0812">Transmembrane</keyword>
<evidence type="ECO:0000313" key="3">
    <source>
        <dbReference type="Proteomes" id="UP000749471"/>
    </source>
</evidence>
<name>A0ABS6EAI8_9FIRM</name>
<dbReference type="PANTHER" id="PTHR41309:SF2">
    <property type="entry name" value="MEMBRANE PROTEIN"/>
    <property type="match status" value="1"/>
</dbReference>
<feature type="transmembrane region" description="Helical" evidence="1">
    <location>
        <begin position="153"/>
        <end position="173"/>
    </location>
</feature>